<evidence type="ECO:0000256" key="2">
    <source>
        <dbReference type="PROSITE-ProRule" id="PRU00339"/>
    </source>
</evidence>
<dbReference type="Proteomes" id="UP001597110">
    <property type="component" value="Unassembled WGS sequence"/>
</dbReference>
<evidence type="ECO:0000256" key="1">
    <source>
        <dbReference type="ARBA" id="ARBA00007100"/>
    </source>
</evidence>
<evidence type="ECO:0000259" key="3">
    <source>
        <dbReference type="Pfam" id="PF13369"/>
    </source>
</evidence>
<keyword evidence="2" id="KW-0802">TPR repeat</keyword>
<evidence type="ECO:0000313" key="5">
    <source>
        <dbReference type="Proteomes" id="UP001597110"/>
    </source>
</evidence>
<dbReference type="PROSITE" id="PS50005">
    <property type="entry name" value="TPR"/>
    <property type="match status" value="1"/>
</dbReference>
<comment type="caution">
    <text evidence="4">The sequence shown here is derived from an EMBL/GenBank/DDBJ whole genome shotgun (WGS) entry which is preliminary data.</text>
</comment>
<dbReference type="PANTHER" id="PTHR31350">
    <property type="entry name" value="SI:DKEY-261L7.2"/>
    <property type="match status" value="1"/>
</dbReference>
<dbReference type="SUPFAM" id="SSF48452">
    <property type="entry name" value="TPR-like"/>
    <property type="match status" value="1"/>
</dbReference>
<gene>
    <name evidence="4" type="ORF">ACFQ0E_07540</name>
</gene>
<dbReference type="InterPro" id="IPR032698">
    <property type="entry name" value="SirB1_N"/>
</dbReference>
<organism evidence="4 5">
    <name type="scientific">Lysobacter brunescens</name>
    <dbReference type="NCBI Taxonomy" id="262323"/>
    <lineage>
        <taxon>Bacteria</taxon>
        <taxon>Pseudomonadati</taxon>
        <taxon>Pseudomonadota</taxon>
        <taxon>Gammaproteobacteria</taxon>
        <taxon>Lysobacterales</taxon>
        <taxon>Lysobacteraceae</taxon>
        <taxon>Lysobacter</taxon>
    </lineage>
</organism>
<name>A0ABW2YAH7_9GAMM</name>
<accession>A0ABW2YAH7</accession>
<evidence type="ECO:0000313" key="4">
    <source>
        <dbReference type="EMBL" id="MFD0725456.1"/>
    </source>
</evidence>
<keyword evidence="5" id="KW-1185">Reference proteome</keyword>
<feature type="domain" description="Protein SirB1 N-terminal" evidence="3">
    <location>
        <begin position="45"/>
        <end position="198"/>
    </location>
</feature>
<dbReference type="InterPro" id="IPR011990">
    <property type="entry name" value="TPR-like_helical_dom_sf"/>
</dbReference>
<proteinExistence type="inferred from homology"/>
<dbReference type="PANTHER" id="PTHR31350:SF21">
    <property type="entry name" value="F-BOX ONLY PROTEIN 21"/>
    <property type="match status" value="1"/>
</dbReference>
<protein>
    <submittedName>
        <fullName evidence="4">SirB1 family protein</fullName>
    </submittedName>
</protein>
<feature type="repeat" description="TPR" evidence="2">
    <location>
        <begin position="194"/>
        <end position="227"/>
    </location>
</feature>
<reference evidence="5" key="1">
    <citation type="journal article" date="2019" name="Int. J. Syst. Evol. Microbiol.">
        <title>The Global Catalogue of Microorganisms (GCM) 10K type strain sequencing project: providing services to taxonomists for standard genome sequencing and annotation.</title>
        <authorList>
            <consortium name="The Broad Institute Genomics Platform"/>
            <consortium name="The Broad Institute Genome Sequencing Center for Infectious Disease"/>
            <person name="Wu L."/>
            <person name="Ma J."/>
        </authorList>
    </citation>
    <scope>NUCLEOTIDE SEQUENCE [LARGE SCALE GENOMIC DNA]</scope>
    <source>
        <strain evidence="5">CCUG 55585</strain>
    </source>
</reference>
<dbReference type="EMBL" id="JBHTIF010000001">
    <property type="protein sequence ID" value="MFD0725456.1"/>
    <property type="molecule type" value="Genomic_DNA"/>
</dbReference>
<sequence length="285" mass="31612">MNRIDDARLPAWASLAETDDEQVPLLGCALLIARDEYPDLDVAACLAQVEAHAASLRPLVEALDDAPLKMQAINRRLFDELGYAGNHDEYYDPRNSYLNMVLDRRLGNPISLAVIQMEVARRLGLHLDGVSFPGHFLVRMPVDDGLLVMDPFNRGRPLGTEELRLRAKPHFGADVPDEALFDILSPAPNRAILSRILRNLHALYVGAGDWARAVRCMDRVLCLDPENAEALRDRGLGYAELGHVAGAVRDLGAHLQRWPESGDADVVRSRLLELLGDGRLAQRTH</sequence>
<comment type="similarity">
    <text evidence="1">Belongs to the UPF0162 family.</text>
</comment>
<dbReference type="RefSeq" id="WP_386823078.1">
    <property type="nucleotide sequence ID" value="NZ_JBHTIF010000001.1"/>
</dbReference>
<dbReference type="Gene3D" id="1.25.40.10">
    <property type="entry name" value="Tetratricopeptide repeat domain"/>
    <property type="match status" value="1"/>
</dbReference>
<dbReference type="Pfam" id="PF13371">
    <property type="entry name" value="TPR_9"/>
    <property type="match status" value="1"/>
</dbReference>
<dbReference type="Pfam" id="PF13369">
    <property type="entry name" value="Transglut_core2"/>
    <property type="match status" value="1"/>
</dbReference>
<dbReference type="InterPro" id="IPR019734">
    <property type="entry name" value="TPR_rpt"/>
</dbReference>